<dbReference type="Gene3D" id="2.40.70.10">
    <property type="entry name" value="Acid Proteases"/>
    <property type="match status" value="1"/>
</dbReference>
<dbReference type="InterPro" id="IPR034122">
    <property type="entry name" value="Retropepsin-like_bacterial"/>
</dbReference>
<dbReference type="GO" id="GO:0006508">
    <property type="term" value="P:proteolysis"/>
    <property type="evidence" value="ECO:0007669"/>
    <property type="project" value="InterPro"/>
</dbReference>
<dbReference type="EMBL" id="FLQY01000379">
    <property type="protein sequence ID" value="SBT10860.1"/>
    <property type="molecule type" value="Genomic_DNA"/>
</dbReference>
<reference evidence="1 2" key="1">
    <citation type="submission" date="2016-06" db="EMBL/GenBank/DDBJ databases">
        <authorList>
            <person name="Kjaerup R.B."/>
            <person name="Dalgaard T.S."/>
            <person name="Juul-Madsen H.R."/>
        </authorList>
    </citation>
    <scope>NUCLEOTIDE SEQUENCE [LARGE SCALE GENOMIC DNA]</scope>
    <source>
        <strain evidence="1">2</strain>
    </source>
</reference>
<evidence type="ECO:0000313" key="2">
    <source>
        <dbReference type="Proteomes" id="UP000199600"/>
    </source>
</evidence>
<dbReference type="Proteomes" id="UP000199600">
    <property type="component" value="Unassembled WGS sequence"/>
</dbReference>
<protein>
    <recommendedName>
        <fullName evidence="3">TIGR02281 family clan AA aspartic protease</fullName>
    </recommendedName>
</protein>
<accession>A0A1A8Y145</accession>
<dbReference type="PROSITE" id="PS00141">
    <property type="entry name" value="ASP_PROTEASE"/>
    <property type="match status" value="1"/>
</dbReference>
<proteinExistence type="predicted"/>
<dbReference type="NCBIfam" id="TIGR02281">
    <property type="entry name" value="clan_AA_DTGA"/>
    <property type="match status" value="1"/>
</dbReference>
<sequence>MATQGVRAADVGLAGLFPGKALLTINGGRPRVVPLGVTTDEGVKVLSIEGETATLEIDGKKRILRVGQNVASQSSTDGPAQAVLTADSGGHFLVTGNINGTTVRFIVDTGASMVSLGASDARRIGIDPSKGLPGIANTANGQTMVSRVKLDTVRVGEIVLNNVDAMVHQNDLPIALLGMSFLNRMEMQRNGETMTLKKRY</sequence>
<name>A0A1A8Y145_9RHOO</name>
<dbReference type="CDD" id="cd05483">
    <property type="entry name" value="retropepsin_like_bacteria"/>
    <property type="match status" value="1"/>
</dbReference>
<organism evidence="1 2">
    <name type="scientific">Candidatus Propionivibrio aalborgensis</name>
    <dbReference type="NCBI Taxonomy" id="1860101"/>
    <lineage>
        <taxon>Bacteria</taxon>
        <taxon>Pseudomonadati</taxon>
        <taxon>Pseudomonadota</taxon>
        <taxon>Betaproteobacteria</taxon>
        <taxon>Rhodocyclales</taxon>
        <taxon>Rhodocyclaceae</taxon>
        <taxon>Propionivibrio</taxon>
    </lineage>
</organism>
<keyword evidence="2" id="KW-1185">Reference proteome</keyword>
<dbReference type="InterPro" id="IPR001969">
    <property type="entry name" value="Aspartic_peptidase_AS"/>
</dbReference>
<dbReference type="Pfam" id="PF13975">
    <property type="entry name" value="gag-asp_proteas"/>
    <property type="match status" value="1"/>
</dbReference>
<evidence type="ECO:0008006" key="3">
    <source>
        <dbReference type="Google" id="ProtNLM"/>
    </source>
</evidence>
<evidence type="ECO:0000313" key="1">
    <source>
        <dbReference type="EMBL" id="SBT10860.1"/>
    </source>
</evidence>
<dbReference type="InterPro" id="IPR011969">
    <property type="entry name" value="Clan_AA_Asp_peptidase_C"/>
</dbReference>
<dbReference type="GO" id="GO:0004190">
    <property type="term" value="F:aspartic-type endopeptidase activity"/>
    <property type="evidence" value="ECO:0007669"/>
    <property type="project" value="InterPro"/>
</dbReference>
<dbReference type="InterPro" id="IPR021109">
    <property type="entry name" value="Peptidase_aspartic_dom_sf"/>
</dbReference>
<dbReference type="SUPFAM" id="SSF50630">
    <property type="entry name" value="Acid proteases"/>
    <property type="match status" value="1"/>
</dbReference>
<dbReference type="AlphaFoldDB" id="A0A1A8Y145"/>
<gene>
    <name evidence="1" type="ORF">PROAA_750010</name>
</gene>